<evidence type="ECO:0000256" key="1">
    <source>
        <dbReference type="SAM" id="MobiDB-lite"/>
    </source>
</evidence>
<dbReference type="InterPro" id="IPR000801">
    <property type="entry name" value="Esterase-like"/>
</dbReference>
<feature type="compositionally biased region" description="Polar residues" evidence="1">
    <location>
        <begin position="32"/>
        <end position="47"/>
    </location>
</feature>
<name>A0ABS3LBY9_9ENTE</name>
<proteinExistence type="predicted"/>
<reference evidence="2 3" key="1">
    <citation type="submission" date="2021-03" db="EMBL/GenBank/DDBJ databases">
        <title>Enterococcal diversity collection.</title>
        <authorList>
            <person name="Gilmore M.S."/>
            <person name="Schwartzman J."/>
            <person name="Van Tyne D."/>
            <person name="Martin M."/>
            <person name="Earl A.M."/>
            <person name="Manson A.L."/>
            <person name="Straub T."/>
            <person name="Salamzade R."/>
            <person name="Saavedra J."/>
            <person name="Lebreton F."/>
            <person name="Prichula J."/>
            <person name="Schaufler K."/>
            <person name="Gaca A."/>
            <person name="Sgardioli B."/>
            <person name="Wagenaar J."/>
            <person name="Strong T."/>
        </authorList>
    </citation>
    <scope>NUCLEOTIDE SEQUENCE [LARGE SCALE GENOMIC DNA]</scope>
    <source>
        <strain evidence="2 3">669A</strain>
    </source>
</reference>
<protein>
    <recommendedName>
        <fullName evidence="4">Esterase</fullName>
    </recommendedName>
</protein>
<dbReference type="Pfam" id="PF00756">
    <property type="entry name" value="Esterase"/>
    <property type="match status" value="1"/>
</dbReference>
<dbReference type="Proteomes" id="UP000664601">
    <property type="component" value="Unassembled WGS sequence"/>
</dbReference>
<comment type="caution">
    <text evidence="2">The sequence shown here is derived from an EMBL/GenBank/DDBJ whole genome shotgun (WGS) entry which is preliminary data.</text>
</comment>
<gene>
    <name evidence="2" type="ORF">JZO70_13320</name>
</gene>
<evidence type="ECO:0000313" key="2">
    <source>
        <dbReference type="EMBL" id="MBO1307151.1"/>
    </source>
</evidence>
<feature type="region of interest" description="Disordered" evidence="1">
    <location>
        <begin position="32"/>
        <end position="56"/>
    </location>
</feature>
<dbReference type="EMBL" id="JAFREM010000020">
    <property type="protein sequence ID" value="MBO1307151.1"/>
    <property type="molecule type" value="Genomic_DNA"/>
</dbReference>
<dbReference type="Gene3D" id="3.40.50.1820">
    <property type="entry name" value="alpha/beta hydrolase"/>
    <property type="match status" value="1"/>
</dbReference>
<evidence type="ECO:0008006" key="4">
    <source>
        <dbReference type="Google" id="ProtNLM"/>
    </source>
</evidence>
<dbReference type="SUPFAM" id="SSF53474">
    <property type="entry name" value="alpha/beta-Hydrolases"/>
    <property type="match status" value="1"/>
</dbReference>
<dbReference type="InterPro" id="IPR050583">
    <property type="entry name" value="Mycobacterial_A85_antigen"/>
</dbReference>
<sequence>MKRKLIGLATGFVVMIGLVILFLNQQSASEEAATANPTTPSQQNINGSAERKQEELNEGQVGMLETIQYQTEYENTVYDKMAQIYLPAGYKENPNQQYDVLYLMHGHTMDYADFLTDRGTGEASAIKELLDQLIAAGKIEPLIVVSPTYYPDRSVIESSWSADDPLNLRFANEELPNDLIPAVEGTYRTYANSVSAVDLAASREQRAFAGFSMGAITTWYVFEHQLNLFAKFLPMAGDSWTVQSSGGSSAPEETAEKLAQSVRESNFTPDDFQIYASVGGADGTKYSMDEMIYEMWDTDSFTNDNLVYTMDEDGGHDLESVRNQLDGGLRELFGVE</sequence>
<dbReference type="RefSeq" id="WP_207674080.1">
    <property type="nucleotide sequence ID" value="NZ_JAFREM010000020.1"/>
</dbReference>
<evidence type="ECO:0000313" key="3">
    <source>
        <dbReference type="Proteomes" id="UP000664601"/>
    </source>
</evidence>
<dbReference type="PANTHER" id="PTHR48098">
    <property type="entry name" value="ENTEROCHELIN ESTERASE-RELATED"/>
    <property type="match status" value="1"/>
</dbReference>
<dbReference type="InterPro" id="IPR029058">
    <property type="entry name" value="AB_hydrolase_fold"/>
</dbReference>
<organism evidence="2 3">
    <name type="scientific">Candidatus Enterococcus moelleringii</name>
    <dbReference type="NCBI Taxonomy" id="2815325"/>
    <lineage>
        <taxon>Bacteria</taxon>
        <taxon>Bacillati</taxon>
        <taxon>Bacillota</taxon>
        <taxon>Bacilli</taxon>
        <taxon>Lactobacillales</taxon>
        <taxon>Enterococcaceae</taxon>
        <taxon>Enterococcus</taxon>
    </lineage>
</organism>
<keyword evidence="3" id="KW-1185">Reference proteome</keyword>
<accession>A0ABS3LBY9</accession>